<dbReference type="Gene3D" id="2.40.10.120">
    <property type="match status" value="1"/>
</dbReference>
<comment type="caution">
    <text evidence="4">The sequence shown here is derived from an EMBL/GenBank/DDBJ whole genome shotgun (WGS) entry which is preliminary data.</text>
</comment>
<dbReference type="PRINTS" id="PR00834">
    <property type="entry name" value="PROTEASES2C"/>
</dbReference>
<proteinExistence type="predicted"/>
<dbReference type="AlphaFoldDB" id="A0A923J0U9"/>
<name>A0A923J0U9_CLOTT</name>
<gene>
    <name evidence="4" type="ORF">HGG79_10025</name>
</gene>
<accession>A0A923J0U9</accession>
<evidence type="ECO:0000256" key="3">
    <source>
        <dbReference type="SAM" id="Phobius"/>
    </source>
</evidence>
<evidence type="ECO:0000313" key="4">
    <source>
        <dbReference type="EMBL" id="MBC2398109.1"/>
    </source>
</evidence>
<dbReference type="InterPro" id="IPR001940">
    <property type="entry name" value="Peptidase_S1C"/>
</dbReference>
<dbReference type="InterPro" id="IPR009003">
    <property type="entry name" value="Peptidase_S1_PA"/>
</dbReference>
<evidence type="ECO:0000256" key="1">
    <source>
        <dbReference type="ARBA" id="ARBA00022670"/>
    </source>
</evidence>
<keyword evidence="2" id="KW-0378">Hydrolase</keyword>
<reference evidence="4 5" key="1">
    <citation type="submission" date="2020-04" db="EMBL/GenBank/DDBJ databases">
        <title>Genomic insights into acetone-butanol-ethanol (ABE) fermentation by sequencing solventogenic clostridia strains.</title>
        <authorList>
            <person name="Brown S."/>
        </authorList>
    </citation>
    <scope>NUCLEOTIDE SEQUENCE [LARGE SCALE GENOMIC DNA]</scope>
    <source>
        <strain evidence="4 5">DJ011</strain>
    </source>
</reference>
<keyword evidence="3" id="KW-1133">Transmembrane helix</keyword>
<dbReference type="SUPFAM" id="SSF50494">
    <property type="entry name" value="Trypsin-like serine proteases"/>
    <property type="match status" value="1"/>
</dbReference>
<dbReference type="PANTHER" id="PTHR43343">
    <property type="entry name" value="PEPTIDASE S12"/>
    <property type="match status" value="1"/>
</dbReference>
<keyword evidence="1 4" id="KW-0645">Protease</keyword>
<sequence>MKINKITLSAIVSTLFVSFGIFGSYIIHKNMKYSSLAITSSLGTLEDLKSIDKKDKNLMDIISESQKLIVSVYANTEQGLSQGSGFLYNSDGDIITNAHVVGDALDVRIRMADTTIYSGTVIGKSINTDLALIRVPALKGKAPLKIAKNYKATIGTEVIAIGSPLGLENTITTGIINDLDRDFVINNFKYKNMYQITAPIDNGSSGGPLLDKKTGEVIGINSAKAEGASLGFSIPIIQVLQDVESWSKNPAAPVTTDITPKYKYDDIEDKEVSSEYLVKYFYDCINSNDYIAAYALLGSKWQSKKDYNSFRRDFLSIRNVKIISLDSNTNKDNSITIKGIINAKDPNEFNKYKITYTIDYENNVLKILKGTMEKSK</sequence>
<dbReference type="EMBL" id="JAAZWO010000010">
    <property type="protein sequence ID" value="MBC2398109.1"/>
    <property type="molecule type" value="Genomic_DNA"/>
</dbReference>
<dbReference type="Pfam" id="PF13365">
    <property type="entry name" value="Trypsin_2"/>
    <property type="match status" value="1"/>
</dbReference>
<dbReference type="PANTHER" id="PTHR43343:SF3">
    <property type="entry name" value="PROTEASE DO-LIKE 8, CHLOROPLASTIC"/>
    <property type="match status" value="1"/>
</dbReference>
<feature type="transmembrane region" description="Helical" evidence="3">
    <location>
        <begin position="6"/>
        <end position="27"/>
    </location>
</feature>
<evidence type="ECO:0000313" key="5">
    <source>
        <dbReference type="Proteomes" id="UP000563151"/>
    </source>
</evidence>
<keyword evidence="3" id="KW-0472">Membrane</keyword>
<dbReference type="InterPro" id="IPR051201">
    <property type="entry name" value="Chloro_Bact_Ser_Proteases"/>
</dbReference>
<protein>
    <submittedName>
        <fullName evidence="4">Trypsin-like serine protease</fullName>
    </submittedName>
</protein>
<dbReference type="GO" id="GO:0004252">
    <property type="term" value="F:serine-type endopeptidase activity"/>
    <property type="evidence" value="ECO:0007669"/>
    <property type="project" value="InterPro"/>
</dbReference>
<organism evidence="4 5">
    <name type="scientific">Clostridium tetanomorphum</name>
    <dbReference type="NCBI Taxonomy" id="1553"/>
    <lineage>
        <taxon>Bacteria</taxon>
        <taxon>Bacillati</taxon>
        <taxon>Bacillota</taxon>
        <taxon>Clostridia</taxon>
        <taxon>Eubacteriales</taxon>
        <taxon>Clostridiaceae</taxon>
        <taxon>Clostridium</taxon>
    </lineage>
</organism>
<keyword evidence="5" id="KW-1185">Reference proteome</keyword>
<dbReference type="RefSeq" id="WP_035144093.1">
    <property type="nucleotide sequence ID" value="NZ_JAAZWO010000010.1"/>
</dbReference>
<dbReference type="Proteomes" id="UP000563151">
    <property type="component" value="Unassembled WGS sequence"/>
</dbReference>
<evidence type="ECO:0000256" key="2">
    <source>
        <dbReference type="ARBA" id="ARBA00022801"/>
    </source>
</evidence>
<dbReference type="GO" id="GO:0006508">
    <property type="term" value="P:proteolysis"/>
    <property type="evidence" value="ECO:0007669"/>
    <property type="project" value="UniProtKB-KW"/>
</dbReference>
<keyword evidence="3" id="KW-0812">Transmembrane</keyword>